<dbReference type="PANTHER" id="PTHR47017">
    <property type="entry name" value="ACYL-COA"/>
    <property type="match status" value="1"/>
</dbReference>
<dbReference type="InterPro" id="IPR007434">
    <property type="entry name" value="FemAB-like"/>
</dbReference>
<dbReference type="PANTHER" id="PTHR47017:SF1">
    <property type="entry name" value="ACYL-COA"/>
    <property type="match status" value="1"/>
</dbReference>
<gene>
    <name evidence="1" type="ORF">A1019T_01205</name>
</gene>
<protein>
    <recommendedName>
        <fullName evidence="3">FemAB family protein</fullName>
    </recommendedName>
</protein>
<dbReference type="Proteomes" id="UP000188169">
    <property type="component" value="Unassembled WGS sequence"/>
</dbReference>
<sequence>MSFAYWQALTETGAIGQKSGWVPLYIIIYQDEEQSPVAVLPLFIKGHHQGEYVFDHAWADAYARYGVDYYPRLVTSVPYTPVSGQRFWLAEGVTVDQAIWQVAITAIDDVAKQTGASSWHGLFVNDEQQQAFNVLSNPLFEQQLLEREGCQFLWQNQKLTDIDEEGRPKPFSNFDDFLSTLTAKKRKNIRAERKKIAKQNLTCQIKTGNQITDEDWAVFYQCYAMTYAVRGRHPYLTPEFFEKISQTMPEHLMLAQGLDENGDIVASSLFFYDDPNQPDATLYGRYWGSLDEYDSLHFELCYYQGIEFAIEKGLQYFDPGTQGEHKLIRGFIPHKTHSLHRVYDARFEPAIANFCEQDRQYMQQYRQQAHNALPFNIDNMPQFKG</sequence>
<dbReference type="Gene3D" id="3.40.630.30">
    <property type="match status" value="1"/>
</dbReference>
<reference evidence="2" key="1">
    <citation type="submission" date="2017-02" db="EMBL/GenBank/DDBJ databases">
        <authorList>
            <person name="Mornico D."/>
        </authorList>
    </citation>
    <scope>NUCLEOTIDE SEQUENCE [LARGE SCALE GENOMIC DNA]</scope>
</reference>
<evidence type="ECO:0000313" key="1">
    <source>
        <dbReference type="EMBL" id="SJM37233.1"/>
    </source>
</evidence>
<dbReference type="SUPFAM" id="SSF55729">
    <property type="entry name" value="Acyl-CoA N-acyltransferases (Nat)"/>
    <property type="match status" value="1"/>
</dbReference>
<evidence type="ECO:0000313" key="2">
    <source>
        <dbReference type="Proteomes" id="UP000188169"/>
    </source>
</evidence>
<accession>A0A1R4EFF5</accession>
<evidence type="ECO:0008006" key="3">
    <source>
        <dbReference type="Google" id="ProtNLM"/>
    </source>
</evidence>
<organism evidence="1 2">
    <name type="scientific">Psychrobacter pasteurii</name>
    <dbReference type="NCBI Taxonomy" id="1945520"/>
    <lineage>
        <taxon>Bacteria</taxon>
        <taxon>Pseudomonadati</taxon>
        <taxon>Pseudomonadota</taxon>
        <taxon>Gammaproteobacteria</taxon>
        <taxon>Moraxellales</taxon>
        <taxon>Moraxellaceae</taxon>
        <taxon>Psychrobacter</taxon>
    </lineage>
</organism>
<dbReference type="Pfam" id="PF04339">
    <property type="entry name" value="FemAB_like"/>
    <property type="match status" value="1"/>
</dbReference>
<dbReference type="STRING" id="1945520.A1019T_01205"/>
<dbReference type="OrthoDB" id="9776898at2"/>
<dbReference type="AlphaFoldDB" id="A0A1R4EFF5"/>
<dbReference type="EMBL" id="FUGD01000076">
    <property type="protein sequence ID" value="SJM37233.1"/>
    <property type="molecule type" value="Genomic_DNA"/>
</dbReference>
<keyword evidence="2" id="KW-1185">Reference proteome</keyword>
<proteinExistence type="predicted"/>
<name>A0A1R4EFF5_9GAMM</name>
<dbReference type="InterPro" id="IPR016181">
    <property type="entry name" value="Acyl_CoA_acyltransferase"/>
</dbReference>